<dbReference type="PROSITE" id="PS51022">
    <property type="entry name" value="L27"/>
    <property type="match status" value="1"/>
</dbReference>
<dbReference type="EMBL" id="LJIG01000229">
    <property type="protein sequence ID" value="KRT86711.1"/>
    <property type="molecule type" value="Genomic_DNA"/>
</dbReference>
<accession>A0A0T6BIJ1</accession>
<dbReference type="AlphaFoldDB" id="A0A0T6BIJ1"/>
<dbReference type="Gene3D" id="1.10.287.650">
    <property type="entry name" value="L27 domain"/>
    <property type="match status" value="2"/>
</dbReference>
<evidence type="ECO:0000313" key="2">
    <source>
        <dbReference type="EMBL" id="KRT86711.1"/>
    </source>
</evidence>
<dbReference type="InterPro" id="IPR036892">
    <property type="entry name" value="L27_dom_sf"/>
</dbReference>
<dbReference type="SMART" id="SM00569">
    <property type="entry name" value="L27"/>
    <property type="match status" value="1"/>
</dbReference>
<feature type="non-terminal residue" evidence="2">
    <location>
        <position position="1"/>
    </location>
</feature>
<reference evidence="2 3" key="1">
    <citation type="submission" date="2015-09" db="EMBL/GenBank/DDBJ databases">
        <title>Draft genome of the scarab beetle Oryctes borbonicus.</title>
        <authorList>
            <person name="Meyer J.M."/>
            <person name="Markov G.V."/>
            <person name="Baskaran P."/>
            <person name="Herrmann M."/>
            <person name="Sommer R.J."/>
            <person name="Roedelsperger C."/>
        </authorList>
    </citation>
    <scope>NUCLEOTIDE SEQUENCE [LARGE SCALE GENOMIC DNA]</scope>
    <source>
        <strain evidence="2">OB123</strain>
        <tissue evidence="2">Whole animal</tissue>
    </source>
</reference>
<comment type="caution">
    <text evidence="2">The sequence shown here is derived from an EMBL/GenBank/DDBJ whole genome shotgun (WGS) entry which is preliminary data.</text>
</comment>
<dbReference type="InterPro" id="IPR004172">
    <property type="entry name" value="L27_dom"/>
</dbReference>
<protein>
    <recommendedName>
        <fullName evidence="1">L27 domain-containing protein</fullName>
    </recommendedName>
</protein>
<proteinExistence type="predicted"/>
<organism evidence="2 3">
    <name type="scientific">Oryctes borbonicus</name>
    <dbReference type="NCBI Taxonomy" id="1629725"/>
    <lineage>
        <taxon>Eukaryota</taxon>
        <taxon>Metazoa</taxon>
        <taxon>Ecdysozoa</taxon>
        <taxon>Arthropoda</taxon>
        <taxon>Hexapoda</taxon>
        <taxon>Insecta</taxon>
        <taxon>Pterygota</taxon>
        <taxon>Neoptera</taxon>
        <taxon>Endopterygota</taxon>
        <taxon>Coleoptera</taxon>
        <taxon>Polyphaga</taxon>
        <taxon>Scarabaeiformia</taxon>
        <taxon>Scarabaeidae</taxon>
        <taxon>Dynastinae</taxon>
        <taxon>Oryctes</taxon>
    </lineage>
</organism>
<dbReference type="Pfam" id="PF02828">
    <property type="entry name" value="L27"/>
    <property type="match status" value="1"/>
</dbReference>
<dbReference type="GO" id="GO:0030054">
    <property type="term" value="C:cell junction"/>
    <property type="evidence" value="ECO:0007669"/>
    <property type="project" value="UniProtKB-ARBA"/>
</dbReference>
<dbReference type="OrthoDB" id="336747at2759"/>
<name>A0A0T6BIJ1_9SCAR</name>
<keyword evidence="3" id="KW-1185">Reference proteome</keyword>
<dbReference type="InterPro" id="IPR014775">
    <property type="entry name" value="L27_C"/>
</dbReference>
<feature type="domain" description="L27" evidence="1">
    <location>
        <begin position="1"/>
        <end position="54"/>
    </location>
</feature>
<gene>
    <name evidence="2" type="ORF">AMK59_2263</name>
</gene>
<evidence type="ECO:0000313" key="3">
    <source>
        <dbReference type="Proteomes" id="UP000051574"/>
    </source>
</evidence>
<evidence type="ECO:0000259" key="1">
    <source>
        <dbReference type="PROSITE" id="PS51022"/>
    </source>
</evidence>
<sequence length="115" mass="13161">SAVQTILDSLDDISCLQESRPEERAHVLALLEDTRLHVYLELYDAIASKVVTPVRGPPSDAIQKARDVLDVLRDFEHRRDVDYRDLHELQDLLNRPHIKVGDVTILLLHIPSNFC</sequence>
<dbReference type="SUPFAM" id="SSF101288">
    <property type="entry name" value="L27 domain"/>
    <property type="match status" value="1"/>
</dbReference>
<dbReference type="Proteomes" id="UP000051574">
    <property type="component" value="Unassembled WGS sequence"/>
</dbReference>